<evidence type="ECO:0000313" key="2">
    <source>
        <dbReference type="Proteomes" id="UP001174936"/>
    </source>
</evidence>
<dbReference type="AlphaFoldDB" id="A0AA40CW15"/>
<proteinExistence type="predicted"/>
<keyword evidence="2" id="KW-1185">Reference proteome</keyword>
<protein>
    <submittedName>
        <fullName evidence="1">Uncharacterized protein</fullName>
    </submittedName>
</protein>
<dbReference type="Proteomes" id="UP001174936">
    <property type="component" value="Unassembled WGS sequence"/>
</dbReference>
<accession>A0AA40CW15</accession>
<organism evidence="1 2">
    <name type="scientific">Cercophora newfieldiana</name>
    <dbReference type="NCBI Taxonomy" id="92897"/>
    <lineage>
        <taxon>Eukaryota</taxon>
        <taxon>Fungi</taxon>
        <taxon>Dikarya</taxon>
        <taxon>Ascomycota</taxon>
        <taxon>Pezizomycotina</taxon>
        <taxon>Sordariomycetes</taxon>
        <taxon>Sordariomycetidae</taxon>
        <taxon>Sordariales</taxon>
        <taxon>Lasiosphaeriaceae</taxon>
        <taxon>Cercophora</taxon>
    </lineage>
</organism>
<sequence length="149" mass="17193">MAWPQTAPSNLVLSHGRRGCSGHLFACRARTYSRGREQASIKMLLTGNVWLCRWCREPGTRWSIDTQRGAQARLGWRYFSRWARGMLLGLRYNSRNAWIGRWHYTSRWSLIGTLVCSVTGEPGRTAGRENGKRTGEEVWVVLHSSRKRK</sequence>
<dbReference type="EMBL" id="JAULSV010000002">
    <property type="protein sequence ID" value="KAK0652747.1"/>
    <property type="molecule type" value="Genomic_DNA"/>
</dbReference>
<gene>
    <name evidence="1" type="ORF">B0T16DRAFT_105067</name>
</gene>
<reference evidence="1" key="1">
    <citation type="submission" date="2023-06" db="EMBL/GenBank/DDBJ databases">
        <title>Genome-scale phylogeny and comparative genomics of the fungal order Sordariales.</title>
        <authorList>
            <consortium name="Lawrence Berkeley National Laboratory"/>
            <person name="Hensen N."/>
            <person name="Bonometti L."/>
            <person name="Westerberg I."/>
            <person name="Brannstrom I.O."/>
            <person name="Guillou S."/>
            <person name="Cros-Aarteil S."/>
            <person name="Calhoun S."/>
            <person name="Haridas S."/>
            <person name="Kuo A."/>
            <person name="Mondo S."/>
            <person name="Pangilinan J."/>
            <person name="Riley R."/>
            <person name="Labutti K."/>
            <person name="Andreopoulos B."/>
            <person name="Lipzen A."/>
            <person name="Chen C."/>
            <person name="Yanf M."/>
            <person name="Daum C."/>
            <person name="Ng V."/>
            <person name="Clum A."/>
            <person name="Steindorff A."/>
            <person name="Ohm R."/>
            <person name="Martin F."/>
            <person name="Silar P."/>
            <person name="Natvig D."/>
            <person name="Lalanne C."/>
            <person name="Gautier V."/>
            <person name="Ament-Velasquez S.L."/>
            <person name="Kruys A."/>
            <person name="Hutchinson M.I."/>
            <person name="Powell A.J."/>
            <person name="Barry K."/>
            <person name="Miller A.N."/>
            <person name="Grigoriev I.V."/>
            <person name="Debuchy R."/>
            <person name="Gladieux P."/>
            <person name="Thoren M.H."/>
            <person name="Johannesson H."/>
        </authorList>
    </citation>
    <scope>NUCLEOTIDE SEQUENCE</scope>
    <source>
        <strain evidence="1">SMH2532-1</strain>
    </source>
</reference>
<evidence type="ECO:0000313" key="1">
    <source>
        <dbReference type="EMBL" id="KAK0652747.1"/>
    </source>
</evidence>
<comment type="caution">
    <text evidence="1">The sequence shown here is derived from an EMBL/GenBank/DDBJ whole genome shotgun (WGS) entry which is preliminary data.</text>
</comment>
<name>A0AA40CW15_9PEZI</name>